<evidence type="ECO:0000313" key="2">
    <source>
        <dbReference type="EMBL" id="EFL55639.1"/>
    </source>
</evidence>
<dbReference type="Proteomes" id="UP000004211">
    <property type="component" value="Unassembled WGS sequence"/>
</dbReference>
<proteinExistence type="predicted"/>
<reference evidence="2 3" key="1">
    <citation type="submission" date="2010-08" db="EMBL/GenBank/DDBJ databases">
        <authorList>
            <person name="Durkin A.S."/>
            <person name="Madupu R."/>
            <person name="Torralba M."/>
            <person name="Gillis M."/>
            <person name="Methe B."/>
            <person name="Sutton G."/>
            <person name="Nelson K.E."/>
        </authorList>
    </citation>
    <scope>NUCLEOTIDE SEQUENCE [LARGE SCALE GENOMIC DNA]</scope>
    <source>
        <strain evidence="2 3">ACS-049-V-Sch6</strain>
    </source>
</reference>
<dbReference type="eggNOG" id="COG0457">
    <property type="taxonomic scope" value="Bacteria"/>
</dbReference>
<dbReference type="PROSITE" id="PS50005">
    <property type="entry name" value="TPR"/>
    <property type="match status" value="2"/>
</dbReference>
<feature type="repeat" description="TPR" evidence="1">
    <location>
        <begin position="150"/>
        <end position="183"/>
    </location>
</feature>
<dbReference type="SUPFAM" id="SSF48452">
    <property type="entry name" value="TPR-like"/>
    <property type="match status" value="1"/>
</dbReference>
<sequence length="209" mass="23475">MKHLFILPFIAMLIVFNVGCSLLVNNQEKATKTTVESQEIQKNETTEANSRLNVAKQALSSGDYNKAIEEATVAIQNNDNNAEAYSIRGFATALNGDTAKGLIDTKKAYDLDPNNVANYYNMAMVYKLQGQLNESKQWFEKVLEKDPNNTWSVYGIATIYADQGDDTKALDWLEKAIKIDPSVKAVAAEQDHFERFHNNERFKQLVGSK</sequence>
<dbReference type="Pfam" id="PF13424">
    <property type="entry name" value="TPR_12"/>
    <property type="match status" value="1"/>
</dbReference>
<evidence type="ECO:0000313" key="3">
    <source>
        <dbReference type="Proteomes" id="UP000004211"/>
    </source>
</evidence>
<accession>E1L7R3</accession>
<dbReference type="PANTHER" id="PTHR12558">
    <property type="entry name" value="CELL DIVISION CYCLE 16,23,27"/>
    <property type="match status" value="1"/>
</dbReference>
<dbReference type="SMART" id="SM00028">
    <property type="entry name" value="TPR"/>
    <property type="match status" value="4"/>
</dbReference>
<gene>
    <name evidence="2" type="ORF">HMPREF9321_1745</name>
</gene>
<dbReference type="Gene3D" id="1.25.40.10">
    <property type="entry name" value="Tetratricopeptide repeat domain"/>
    <property type="match status" value="1"/>
</dbReference>
<organism evidence="2 3">
    <name type="scientific">Veillonella atypica ACS-049-V-Sch6</name>
    <dbReference type="NCBI Taxonomy" id="866776"/>
    <lineage>
        <taxon>Bacteria</taxon>
        <taxon>Bacillati</taxon>
        <taxon>Bacillota</taxon>
        <taxon>Negativicutes</taxon>
        <taxon>Veillonellales</taxon>
        <taxon>Veillonellaceae</taxon>
        <taxon>Veillonella</taxon>
    </lineage>
</organism>
<dbReference type="AlphaFoldDB" id="E1L7R3"/>
<dbReference type="PANTHER" id="PTHR12558:SF33">
    <property type="entry name" value="BLL7664 PROTEIN"/>
    <property type="match status" value="1"/>
</dbReference>
<comment type="caution">
    <text evidence="2">The sequence shown here is derived from an EMBL/GenBank/DDBJ whole genome shotgun (WGS) entry which is preliminary data.</text>
</comment>
<keyword evidence="1" id="KW-0802">TPR repeat</keyword>
<evidence type="ECO:0000256" key="1">
    <source>
        <dbReference type="PROSITE-ProRule" id="PRU00339"/>
    </source>
</evidence>
<dbReference type="EMBL" id="AEDR01000043">
    <property type="protein sequence ID" value="EFL55639.1"/>
    <property type="molecule type" value="Genomic_DNA"/>
</dbReference>
<dbReference type="InterPro" id="IPR019734">
    <property type="entry name" value="TPR_rpt"/>
</dbReference>
<dbReference type="NCBIfam" id="NF047558">
    <property type="entry name" value="TPR_END_plus"/>
    <property type="match status" value="1"/>
</dbReference>
<feature type="repeat" description="TPR" evidence="1">
    <location>
        <begin position="116"/>
        <end position="149"/>
    </location>
</feature>
<dbReference type="InterPro" id="IPR011990">
    <property type="entry name" value="TPR-like_helical_dom_sf"/>
</dbReference>
<dbReference type="RefSeq" id="WP_005378041.1">
    <property type="nucleotide sequence ID" value="NZ_AEDR01000043.1"/>
</dbReference>
<protein>
    <submittedName>
        <fullName evidence="2">Tetratricopeptide repeat protein</fullName>
    </submittedName>
</protein>
<name>E1L7R3_9FIRM</name>